<dbReference type="PROSITE" id="PS00061">
    <property type="entry name" value="ADH_SHORT"/>
    <property type="match status" value="1"/>
</dbReference>
<dbReference type="GO" id="GO:0005737">
    <property type="term" value="C:cytoplasm"/>
    <property type="evidence" value="ECO:0007669"/>
    <property type="project" value="TreeGrafter"/>
</dbReference>
<dbReference type="PANTHER" id="PTHR44229:SF4">
    <property type="entry name" value="15-HYDROXYPROSTAGLANDIN DEHYDROGENASE [NAD(+)]"/>
    <property type="match status" value="1"/>
</dbReference>
<accession>A0A4S4M0K4</accession>
<dbReference type="Gene3D" id="3.40.50.720">
    <property type="entry name" value="NAD(P)-binding Rossmann-like Domain"/>
    <property type="match status" value="1"/>
</dbReference>
<dbReference type="OrthoDB" id="5371740at2759"/>
<dbReference type="AlphaFoldDB" id="A0A4S4M0K4"/>
<dbReference type="InterPro" id="IPR036291">
    <property type="entry name" value="NAD(P)-bd_dom_sf"/>
</dbReference>
<gene>
    <name evidence="5" type="ORF">EUX98_g9051</name>
</gene>
<keyword evidence="3" id="KW-0560">Oxidoreductase</keyword>
<evidence type="ECO:0000256" key="2">
    <source>
        <dbReference type="ARBA" id="ARBA00022857"/>
    </source>
</evidence>
<dbReference type="InterPro" id="IPR002347">
    <property type="entry name" value="SDR_fam"/>
</dbReference>
<dbReference type="GO" id="GO:0016616">
    <property type="term" value="F:oxidoreductase activity, acting on the CH-OH group of donors, NAD or NADP as acceptor"/>
    <property type="evidence" value="ECO:0007669"/>
    <property type="project" value="TreeGrafter"/>
</dbReference>
<evidence type="ECO:0000313" key="5">
    <source>
        <dbReference type="EMBL" id="THH17828.1"/>
    </source>
</evidence>
<comment type="caution">
    <text evidence="5">The sequence shown here is derived from an EMBL/GenBank/DDBJ whole genome shotgun (WGS) entry which is preliminary data.</text>
</comment>
<proteinExistence type="inferred from homology"/>
<dbReference type="InterPro" id="IPR020904">
    <property type="entry name" value="Sc_DH/Rdtase_CS"/>
</dbReference>
<name>A0A4S4M0K4_9APHY</name>
<evidence type="ECO:0000256" key="1">
    <source>
        <dbReference type="ARBA" id="ARBA00006484"/>
    </source>
</evidence>
<dbReference type="EMBL" id="SGPM01000626">
    <property type="protein sequence ID" value="THH17828.1"/>
    <property type="molecule type" value="Genomic_DNA"/>
</dbReference>
<keyword evidence="2" id="KW-0521">NADP</keyword>
<keyword evidence="6" id="KW-1185">Reference proteome</keyword>
<dbReference type="Proteomes" id="UP000308730">
    <property type="component" value="Unassembled WGS sequence"/>
</dbReference>
<dbReference type="SUPFAM" id="SSF51735">
    <property type="entry name" value="NAD(P)-binding Rossmann-fold domains"/>
    <property type="match status" value="1"/>
</dbReference>
<dbReference type="PANTHER" id="PTHR44229">
    <property type="entry name" value="15-HYDROXYPROSTAGLANDIN DEHYDROGENASE [NAD(+)]"/>
    <property type="match status" value="1"/>
</dbReference>
<reference evidence="5 6" key="1">
    <citation type="submission" date="2019-02" db="EMBL/GenBank/DDBJ databases">
        <title>Genome sequencing of the rare red list fungi Antrodiella citrinella (Flaviporus citrinellus).</title>
        <authorList>
            <person name="Buettner E."/>
            <person name="Kellner H."/>
        </authorList>
    </citation>
    <scope>NUCLEOTIDE SEQUENCE [LARGE SCALE GENOMIC DNA]</scope>
    <source>
        <strain evidence="5 6">DSM 108506</strain>
    </source>
</reference>
<evidence type="ECO:0000313" key="6">
    <source>
        <dbReference type="Proteomes" id="UP000308730"/>
    </source>
</evidence>
<evidence type="ECO:0000256" key="4">
    <source>
        <dbReference type="RuleBase" id="RU000363"/>
    </source>
</evidence>
<comment type="similarity">
    <text evidence="1 4">Belongs to the short-chain dehydrogenases/reductases (SDR) family.</text>
</comment>
<sequence length="196" mass="20927">MTELPDNRKYVAKCALVTGAASGIGKHLAQHLVQNGAKVVCCDLNSNAGQAVVDQLNASAPAPVALFVRTNVTSWDDVSNAFAQANAFLTKLDFVFANAGIIGGKRCFPDEGSNGKPNTRMLDINFLGVLYTMQAAINHFRSHNSRGCIIATASIAGMYPLRPDPLYAASKHAVVGLVRSAAMRTEKEKIYIKAAF</sequence>
<protein>
    <submittedName>
        <fullName evidence="5">Uncharacterized protein</fullName>
    </submittedName>
</protein>
<dbReference type="PRINTS" id="PR00081">
    <property type="entry name" value="GDHRDH"/>
</dbReference>
<dbReference type="PRINTS" id="PR00080">
    <property type="entry name" value="SDRFAMILY"/>
</dbReference>
<evidence type="ECO:0000256" key="3">
    <source>
        <dbReference type="ARBA" id="ARBA00023002"/>
    </source>
</evidence>
<dbReference type="Pfam" id="PF00106">
    <property type="entry name" value="adh_short"/>
    <property type="match status" value="1"/>
</dbReference>
<organism evidence="5 6">
    <name type="scientific">Antrodiella citrinella</name>
    <dbReference type="NCBI Taxonomy" id="2447956"/>
    <lineage>
        <taxon>Eukaryota</taxon>
        <taxon>Fungi</taxon>
        <taxon>Dikarya</taxon>
        <taxon>Basidiomycota</taxon>
        <taxon>Agaricomycotina</taxon>
        <taxon>Agaricomycetes</taxon>
        <taxon>Polyporales</taxon>
        <taxon>Steccherinaceae</taxon>
        <taxon>Antrodiella</taxon>
    </lineage>
</organism>